<accession>A0AAV9QFD2</accession>
<protein>
    <submittedName>
        <fullName evidence="4">Uncharacterized protein</fullName>
    </submittedName>
</protein>
<organism evidence="4 5">
    <name type="scientific">Vermiconidia calcicola</name>
    <dbReference type="NCBI Taxonomy" id="1690605"/>
    <lineage>
        <taxon>Eukaryota</taxon>
        <taxon>Fungi</taxon>
        <taxon>Dikarya</taxon>
        <taxon>Ascomycota</taxon>
        <taxon>Pezizomycotina</taxon>
        <taxon>Dothideomycetes</taxon>
        <taxon>Dothideomycetidae</taxon>
        <taxon>Mycosphaerellales</taxon>
        <taxon>Extremaceae</taxon>
        <taxon>Vermiconidia</taxon>
    </lineage>
</organism>
<sequence length="293" mass="31541">MSEKPGKPVWLITGSSSGLGLALTRYVLSQGHRVIGTSRNPSRTPELASEVESQGGKWLALDATQPEHEIKDIMRQAESFFERIDVLVNNAAFCVLGALEDLPDAAVVSQMQTNFLGPLRMMQAVLPGMRKRRSGVIMNVSSTQGFVASHACGVYAASKFALEAISEACRAEVAAFGIQVLIIEPGAFRTDFGSTTSAKYIEPSEEYAGDHVVAKRLAQLESLPRVARGDPAKAARVMFEAGTGQGEAGELIRKENILRVILGPDSWKGIDAKINELRRTADLVKDVAASTDI</sequence>
<reference evidence="4 5" key="1">
    <citation type="submission" date="2023-06" db="EMBL/GenBank/DDBJ databases">
        <title>Black Yeasts Isolated from many extreme environments.</title>
        <authorList>
            <person name="Coleine C."/>
            <person name="Stajich J.E."/>
            <person name="Selbmann L."/>
        </authorList>
    </citation>
    <scope>NUCLEOTIDE SEQUENCE [LARGE SCALE GENOMIC DNA]</scope>
    <source>
        <strain evidence="4 5">CCFEE 5887</strain>
    </source>
</reference>
<dbReference type="PRINTS" id="PR00081">
    <property type="entry name" value="GDHRDH"/>
</dbReference>
<dbReference type="PANTHER" id="PTHR43976:SF16">
    <property type="entry name" value="SHORT-CHAIN DEHYDROGENASE_REDUCTASE FAMILY PROTEIN"/>
    <property type="match status" value="1"/>
</dbReference>
<gene>
    <name evidence="4" type="ORF">LTR25_001828</name>
</gene>
<evidence type="ECO:0000313" key="4">
    <source>
        <dbReference type="EMBL" id="KAK5541943.1"/>
    </source>
</evidence>
<evidence type="ECO:0000256" key="1">
    <source>
        <dbReference type="ARBA" id="ARBA00006484"/>
    </source>
</evidence>
<keyword evidence="5" id="KW-1185">Reference proteome</keyword>
<dbReference type="EMBL" id="JAXLQG010000003">
    <property type="protein sequence ID" value="KAK5541943.1"/>
    <property type="molecule type" value="Genomic_DNA"/>
</dbReference>
<dbReference type="PRINTS" id="PR00080">
    <property type="entry name" value="SDRFAMILY"/>
</dbReference>
<evidence type="ECO:0000256" key="2">
    <source>
        <dbReference type="ARBA" id="ARBA00023002"/>
    </source>
</evidence>
<dbReference type="CDD" id="cd05374">
    <property type="entry name" value="17beta-HSD-like_SDR_c"/>
    <property type="match status" value="1"/>
</dbReference>
<comment type="caution">
    <text evidence="4">The sequence shown here is derived from an EMBL/GenBank/DDBJ whole genome shotgun (WGS) entry which is preliminary data.</text>
</comment>
<proteinExistence type="inferred from homology"/>
<dbReference type="Pfam" id="PF00106">
    <property type="entry name" value="adh_short"/>
    <property type="match status" value="1"/>
</dbReference>
<dbReference type="Gene3D" id="3.40.50.720">
    <property type="entry name" value="NAD(P)-binding Rossmann-like Domain"/>
    <property type="match status" value="1"/>
</dbReference>
<keyword evidence="2" id="KW-0560">Oxidoreductase</keyword>
<evidence type="ECO:0000313" key="5">
    <source>
        <dbReference type="Proteomes" id="UP001345827"/>
    </source>
</evidence>
<dbReference type="PANTHER" id="PTHR43976">
    <property type="entry name" value="SHORT CHAIN DEHYDROGENASE"/>
    <property type="match status" value="1"/>
</dbReference>
<name>A0AAV9QFD2_9PEZI</name>
<dbReference type="GO" id="GO:0016491">
    <property type="term" value="F:oxidoreductase activity"/>
    <property type="evidence" value="ECO:0007669"/>
    <property type="project" value="UniProtKB-KW"/>
</dbReference>
<dbReference type="AlphaFoldDB" id="A0AAV9QFD2"/>
<evidence type="ECO:0000256" key="3">
    <source>
        <dbReference type="RuleBase" id="RU000363"/>
    </source>
</evidence>
<dbReference type="InterPro" id="IPR051911">
    <property type="entry name" value="SDR_oxidoreductase"/>
</dbReference>
<comment type="similarity">
    <text evidence="1 3">Belongs to the short-chain dehydrogenases/reductases (SDR) family.</text>
</comment>
<dbReference type="InterPro" id="IPR002347">
    <property type="entry name" value="SDR_fam"/>
</dbReference>
<dbReference type="SUPFAM" id="SSF51735">
    <property type="entry name" value="NAD(P)-binding Rossmann-fold domains"/>
    <property type="match status" value="1"/>
</dbReference>
<dbReference type="InterPro" id="IPR036291">
    <property type="entry name" value="NAD(P)-bd_dom_sf"/>
</dbReference>
<dbReference type="Proteomes" id="UP001345827">
    <property type="component" value="Unassembled WGS sequence"/>
</dbReference>